<dbReference type="OrthoDB" id="72266at2"/>
<keyword evidence="1" id="KW-0732">Signal</keyword>
<dbReference type="KEGG" id="dpd:Deipe_1506"/>
<feature type="chain" id="PRO_5003938950" description="Secreted protein" evidence="1">
    <location>
        <begin position="18"/>
        <end position="213"/>
    </location>
</feature>
<evidence type="ECO:0000313" key="3">
    <source>
        <dbReference type="Proteomes" id="UP000010467"/>
    </source>
</evidence>
<dbReference type="Proteomes" id="UP000010467">
    <property type="component" value="Chromosome"/>
</dbReference>
<dbReference type="EMBL" id="CP003382">
    <property type="protein sequence ID" value="AFZ67047.1"/>
    <property type="molecule type" value="Genomic_DNA"/>
</dbReference>
<proteinExistence type="predicted"/>
<organism evidence="2 3">
    <name type="scientific">Deinococcus peraridilitoris (strain DSM 19664 / LMG 22246 / CIP 109416 / KR-200)</name>
    <dbReference type="NCBI Taxonomy" id="937777"/>
    <lineage>
        <taxon>Bacteria</taxon>
        <taxon>Thermotogati</taxon>
        <taxon>Deinococcota</taxon>
        <taxon>Deinococci</taxon>
        <taxon>Deinococcales</taxon>
        <taxon>Deinococcaceae</taxon>
        <taxon>Deinococcus</taxon>
    </lineage>
</organism>
<evidence type="ECO:0000256" key="1">
    <source>
        <dbReference type="SAM" id="SignalP"/>
    </source>
</evidence>
<evidence type="ECO:0008006" key="4">
    <source>
        <dbReference type="Google" id="ProtNLM"/>
    </source>
</evidence>
<feature type="signal peptide" evidence="1">
    <location>
        <begin position="1"/>
        <end position="17"/>
    </location>
</feature>
<keyword evidence="3" id="KW-1185">Reference proteome</keyword>
<name>L0A1J5_DEIPD</name>
<sequence length="213" mass="23864">MKRLLTLACSLCLSATAQPVAPPPTAHTPSTLVYGLAVKRNWTEQSTPFCTSRAASNISVSYPKAPKAAYRHVRTFGFTSRNSPTTERTMLDYTPAGFQVPYPWQVGQWMSRQYAAEATPGYAYLLEVQERADVGSGGANICMTVFSQRKWTAKRKRPAHRHKATSGAECCYWRFGMKERARKITPLSATMARMTSSTSTAYAQRYSYFLYLI</sequence>
<accession>L0A1J5</accession>
<dbReference type="RefSeq" id="WP_015235355.1">
    <property type="nucleotide sequence ID" value="NC_019793.1"/>
</dbReference>
<dbReference type="STRING" id="937777.Deipe_1506"/>
<gene>
    <name evidence="2" type="ordered locus">Deipe_1506</name>
</gene>
<dbReference type="HOGENOM" id="CLU_1292657_0_0_0"/>
<evidence type="ECO:0000313" key="2">
    <source>
        <dbReference type="EMBL" id="AFZ67047.1"/>
    </source>
</evidence>
<protein>
    <recommendedName>
        <fullName evidence="4">Secreted protein</fullName>
    </recommendedName>
</protein>
<reference evidence="3" key="1">
    <citation type="submission" date="2012-03" db="EMBL/GenBank/DDBJ databases">
        <title>Complete sequence of chromosome of Deinococcus peraridilitoris DSM 19664.</title>
        <authorList>
            <person name="Lucas S."/>
            <person name="Copeland A."/>
            <person name="Lapidus A."/>
            <person name="Glavina del Rio T."/>
            <person name="Dalin E."/>
            <person name="Tice H."/>
            <person name="Bruce D."/>
            <person name="Goodwin L."/>
            <person name="Pitluck S."/>
            <person name="Peters L."/>
            <person name="Mikhailova N."/>
            <person name="Lu M."/>
            <person name="Kyrpides N."/>
            <person name="Mavromatis K."/>
            <person name="Ivanova N."/>
            <person name="Brettin T."/>
            <person name="Detter J.C."/>
            <person name="Han C."/>
            <person name="Larimer F."/>
            <person name="Land M."/>
            <person name="Hauser L."/>
            <person name="Markowitz V."/>
            <person name="Cheng J.-F."/>
            <person name="Hugenholtz P."/>
            <person name="Woyke T."/>
            <person name="Wu D."/>
            <person name="Pukall R."/>
            <person name="Steenblock K."/>
            <person name="Brambilla E."/>
            <person name="Klenk H.-P."/>
            <person name="Eisen J.A."/>
        </authorList>
    </citation>
    <scope>NUCLEOTIDE SEQUENCE [LARGE SCALE GENOMIC DNA]</scope>
    <source>
        <strain evidence="3">DSM 19664 / LMG 22246 / CIP 109416 / KR-200</strain>
    </source>
</reference>
<dbReference type="AlphaFoldDB" id="L0A1J5"/>